<dbReference type="SUPFAM" id="SSF52540">
    <property type="entry name" value="P-loop containing nucleoside triphosphate hydrolases"/>
    <property type="match status" value="1"/>
</dbReference>
<dbReference type="EMBL" id="JACGWJ010000009">
    <property type="protein sequence ID" value="KAL0398878.1"/>
    <property type="molecule type" value="Genomic_DNA"/>
</dbReference>
<keyword evidence="7 8" id="KW-0067">ATP-binding</keyword>
<dbReference type="GO" id="GO:0046104">
    <property type="term" value="P:thymidine metabolic process"/>
    <property type="evidence" value="ECO:0007669"/>
    <property type="project" value="TreeGrafter"/>
</dbReference>
<dbReference type="GO" id="GO:0004797">
    <property type="term" value="F:thymidine kinase activity"/>
    <property type="evidence" value="ECO:0007669"/>
    <property type="project" value="UniProtKB-EC"/>
</dbReference>
<evidence type="ECO:0000313" key="11">
    <source>
        <dbReference type="EMBL" id="KAL0398878.1"/>
    </source>
</evidence>
<reference evidence="11" key="1">
    <citation type="submission" date="2020-06" db="EMBL/GenBank/DDBJ databases">
        <authorList>
            <person name="Li T."/>
            <person name="Hu X."/>
            <person name="Zhang T."/>
            <person name="Song X."/>
            <person name="Zhang H."/>
            <person name="Dai N."/>
            <person name="Sheng W."/>
            <person name="Hou X."/>
            <person name="Wei L."/>
        </authorList>
    </citation>
    <scope>NUCLEOTIDE SEQUENCE</scope>
    <source>
        <strain evidence="11">G02</strain>
        <tissue evidence="11">Leaf</tissue>
    </source>
</reference>
<protein>
    <recommendedName>
        <fullName evidence="2 8">Thymidine kinase</fullName>
        <ecNumber evidence="2 8">2.7.1.21</ecNumber>
    </recommendedName>
</protein>
<evidence type="ECO:0000256" key="3">
    <source>
        <dbReference type="ARBA" id="ARBA00022634"/>
    </source>
</evidence>
<dbReference type="AlphaFoldDB" id="A0AAW2T274"/>
<dbReference type="Pfam" id="PF00265">
    <property type="entry name" value="TK"/>
    <property type="match status" value="1"/>
</dbReference>
<evidence type="ECO:0000256" key="5">
    <source>
        <dbReference type="ARBA" id="ARBA00022741"/>
    </source>
</evidence>
<evidence type="ECO:0000256" key="2">
    <source>
        <dbReference type="ARBA" id="ARBA00012118"/>
    </source>
</evidence>
<dbReference type="InterPro" id="IPR027417">
    <property type="entry name" value="P-loop_NTPase"/>
</dbReference>
<keyword evidence="6 8" id="KW-0418">Kinase</keyword>
<dbReference type="Gene3D" id="3.40.50.300">
    <property type="entry name" value="P-loop containing nucleotide triphosphate hydrolases"/>
    <property type="match status" value="1"/>
</dbReference>
<sequence>MESQISGDVAVSSALVDVYFKYSDPDDGFQVFGNVAVSALSELSIILRKVLCGSLEVIGIDEAQLFEELYDFCSKAADHDRKTVIVAGLDGDYLR</sequence>
<dbReference type="PANTHER" id="PTHR11441">
    <property type="entry name" value="THYMIDINE KINASE"/>
    <property type="match status" value="1"/>
</dbReference>
<evidence type="ECO:0000256" key="6">
    <source>
        <dbReference type="ARBA" id="ARBA00022777"/>
    </source>
</evidence>
<dbReference type="EC" id="2.7.1.21" evidence="2 8"/>
<comment type="caution">
    <text evidence="11">The sequence shown here is derived from an EMBL/GenBank/DDBJ whole genome shotgun (WGS) entry which is preliminary data.</text>
</comment>
<comment type="similarity">
    <text evidence="1 9">Belongs to the thymidine kinase family.</text>
</comment>
<evidence type="ECO:0000256" key="9">
    <source>
        <dbReference type="RuleBase" id="RU004165"/>
    </source>
</evidence>
<dbReference type="PANTHER" id="PTHR11441:SF0">
    <property type="entry name" value="THYMIDINE KINASE, CYTOSOLIC"/>
    <property type="match status" value="1"/>
</dbReference>
<reference evidence="11" key="2">
    <citation type="journal article" date="2024" name="Plant">
        <title>Genomic evolution and insights into agronomic trait innovations of Sesamum species.</title>
        <authorList>
            <person name="Miao H."/>
            <person name="Wang L."/>
            <person name="Qu L."/>
            <person name="Liu H."/>
            <person name="Sun Y."/>
            <person name="Le M."/>
            <person name="Wang Q."/>
            <person name="Wei S."/>
            <person name="Zheng Y."/>
            <person name="Lin W."/>
            <person name="Duan Y."/>
            <person name="Cao H."/>
            <person name="Xiong S."/>
            <person name="Wang X."/>
            <person name="Wei L."/>
            <person name="Li C."/>
            <person name="Ma Q."/>
            <person name="Ju M."/>
            <person name="Zhao R."/>
            <person name="Li G."/>
            <person name="Mu C."/>
            <person name="Tian Q."/>
            <person name="Mei H."/>
            <person name="Zhang T."/>
            <person name="Gao T."/>
            <person name="Zhang H."/>
        </authorList>
    </citation>
    <scope>NUCLEOTIDE SEQUENCE</scope>
    <source>
        <strain evidence="11">G02</strain>
    </source>
</reference>
<evidence type="ECO:0000256" key="1">
    <source>
        <dbReference type="ARBA" id="ARBA00007587"/>
    </source>
</evidence>
<proteinExistence type="inferred from homology"/>
<accession>A0AAW2T274</accession>
<keyword evidence="4 8" id="KW-0808">Transferase</keyword>
<gene>
    <name evidence="10" type="ORF">Sradi_2230700</name>
    <name evidence="11" type="ORF">Sradi_2231100</name>
</gene>
<organism evidence="11">
    <name type="scientific">Sesamum radiatum</name>
    <name type="common">Black benniseed</name>
    <dbReference type="NCBI Taxonomy" id="300843"/>
    <lineage>
        <taxon>Eukaryota</taxon>
        <taxon>Viridiplantae</taxon>
        <taxon>Streptophyta</taxon>
        <taxon>Embryophyta</taxon>
        <taxon>Tracheophyta</taxon>
        <taxon>Spermatophyta</taxon>
        <taxon>Magnoliopsida</taxon>
        <taxon>eudicotyledons</taxon>
        <taxon>Gunneridae</taxon>
        <taxon>Pentapetalae</taxon>
        <taxon>asterids</taxon>
        <taxon>lamiids</taxon>
        <taxon>Lamiales</taxon>
        <taxon>Pedaliaceae</taxon>
        <taxon>Sesamum</taxon>
    </lineage>
</organism>
<dbReference type="InterPro" id="IPR001267">
    <property type="entry name" value="Thymidine_kinase"/>
</dbReference>
<evidence type="ECO:0000256" key="8">
    <source>
        <dbReference type="RuleBase" id="RU000544"/>
    </source>
</evidence>
<keyword evidence="5 8" id="KW-0547">Nucleotide-binding</keyword>
<keyword evidence="3 8" id="KW-0237">DNA synthesis</keyword>
<evidence type="ECO:0000313" key="10">
    <source>
        <dbReference type="EMBL" id="KAL0398874.1"/>
    </source>
</evidence>
<evidence type="ECO:0000256" key="4">
    <source>
        <dbReference type="ARBA" id="ARBA00022679"/>
    </source>
</evidence>
<dbReference type="GO" id="GO:0071897">
    <property type="term" value="P:DNA biosynthetic process"/>
    <property type="evidence" value="ECO:0007669"/>
    <property type="project" value="UniProtKB-KW"/>
</dbReference>
<name>A0AAW2T274_SESRA</name>
<evidence type="ECO:0000256" key="7">
    <source>
        <dbReference type="ARBA" id="ARBA00022840"/>
    </source>
</evidence>
<dbReference type="EMBL" id="JACGWJ010000009">
    <property type="protein sequence ID" value="KAL0398874.1"/>
    <property type="molecule type" value="Genomic_DNA"/>
</dbReference>
<comment type="catalytic activity">
    <reaction evidence="8">
        <text>thymidine + ATP = dTMP + ADP + H(+)</text>
        <dbReference type="Rhea" id="RHEA:19129"/>
        <dbReference type="ChEBI" id="CHEBI:15378"/>
        <dbReference type="ChEBI" id="CHEBI:17748"/>
        <dbReference type="ChEBI" id="CHEBI:30616"/>
        <dbReference type="ChEBI" id="CHEBI:63528"/>
        <dbReference type="ChEBI" id="CHEBI:456216"/>
        <dbReference type="EC" id="2.7.1.21"/>
    </reaction>
</comment>
<dbReference type="GO" id="GO:0005524">
    <property type="term" value="F:ATP binding"/>
    <property type="evidence" value="ECO:0007669"/>
    <property type="project" value="UniProtKB-KW"/>
</dbReference>